<comment type="caution">
    <text evidence="2">The sequence shown here is derived from an EMBL/GenBank/DDBJ whole genome shotgun (WGS) entry which is preliminary data.</text>
</comment>
<dbReference type="InterPro" id="IPR000182">
    <property type="entry name" value="GNAT_dom"/>
</dbReference>
<dbReference type="InterPro" id="IPR016181">
    <property type="entry name" value="Acyl_CoA_acyltransferase"/>
</dbReference>
<evidence type="ECO:0000313" key="3">
    <source>
        <dbReference type="Proteomes" id="UP000235387"/>
    </source>
</evidence>
<feature type="domain" description="N-acetyltransferase" evidence="1">
    <location>
        <begin position="1"/>
        <end position="136"/>
    </location>
</feature>
<evidence type="ECO:0000259" key="1">
    <source>
        <dbReference type="PROSITE" id="PS51186"/>
    </source>
</evidence>
<reference evidence="3" key="1">
    <citation type="submission" date="2016-07" db="EMBL/GenBank/DDBJ databases">
        <title>Nontailed viruses are major unrecognized killers of bacteria in the ocean.</title>
        <authorList>
            <person name="Kauffman K."/>
            <person name="Hussain F."/>
            <person name="Yang J."/>
            <person name="Arevalo P."/>
            <person name="Brown J."/>
            <person name="Cutler M."/>
            <person name="Kelly L."/>
            <person name="Polz M.F."/>
        </authorList>
    </citation>
    <scope>NUCLEOTIDE SEQUENCE [LARGE SCALE GENOMIC DNA]</scope>
    <source>
        <strain evidence="3">10N.261.45.A10</strain>
    </source>
</reference>
<dbReference type="CDD" id="cd04301">
    <property type="entry name" value="NAT_SF"/>
    <property type="match status" value="1"/>
</dbReference>
<dbReference type="SUPFAM" id="SSF55729">
    <property type="entry name" value="Acyl-CoA N-acyltransferases (Nat)"/>
    <property type="match status" value="1"/>
</dbReference>
<dbReference type="PROSITE" id="PS51186">
    <property type="entry name" value="GNAT"/>
    <property type="match status" value="1"/>
</dbReference>
<protein>
    <recommendedName>
        <fullName evidence="1">N-acetyltransferase domain-containing protein</fullName>
    </recommendedName>
</protein>
<name>A0A2N7L552_9GAMM</name>
<dbReference type="GO" id="GO:0016747">
    <property type="term" value="F:acyltransferase activity, transferring groups other than amino-acyl groups"/>
    <property type="evidence" value="ECO:0007669"/>
    <property type="project" value="InterPro"/>
</dbReference>
<sequence length="136" mass="15473">MNITTTNRSDESADEMIDKGLDRHAENFVTENGECLSVYCHDKEGNFIGGLLGETCGNWFHIWQFWVTQSHRGASLGTNILDAAEKEAIKRGCKASHVDTFSFQAPEFYLKRGYHQFGLLEEYGGKFSRVFLKKQL</sequence>
<dbReference type="Proteomes" id="UP000235387">
    <property type="component" value="Unassembled WGS sequence"/>
</dbReference>
<gene>
    <name evidence="2" type="ORF">BCT23_24045</name>
</gene>
<dbReference type="Gene3D" id="3.40.630.30">
    <property type="match status" value="1"/>
</dbReference>
<accession>A0A2N7L552</accession>
<dbReference type="Pfam" id="PF00583">
    <property type="entry name" value="Acetyltransf_1"/>
    <property type="match status" value="1"/>
</dbReference>
<organism evidence="2 3">
    <name type="scientific">Enterovibrio norvegicus</name>
    <dbReference type="NCBI Taxonomy" id="188144"/>
    <lineage>
        <taxon>Bacteria</taxon>
        <taxon>Pseudomonadati</taxon>
        <taxon>Pseudomonadota</taxon>
        <taxon>Gammaproteobacteria</taxon>
        <taxon>Vibrionales</taxon>
        <taxon>Vibrionaceae</taxon>
        <taxon>Enterovibrio</taxon>
    </lineage>
</organism>
<proteinExistence type="predicted"/>
<dbReference type="EMBL" id="MDAL01000056">
    <property type="protein sequence ID" value="PMN88452.1"/>
    <property type="molecule type" value="Genomic_DNA"/>
</dbReference>
<dbReference type="RefSeq" id="WP_102392051.1">
    <property type="nucleotide sequence ID" value="NZ_MDAL01000056.1"/>
</dbReference>
<evidence type="ECO:0000313" key="2">
    <source>
        <dbReference type="EMBL" id="PMN88452.1"/>
    </source>
</evidence>
<dbReference type="AlphaFoldDB" id="A0A2N7L552"/>